<dbReference type="EMBL" id="BFAA01028242">
    <property type="protein sequence ID" value="GCB81762.1"/>
    <property type="molecule type" value="Genomic_DNA"/>
</dbReference>
<comment type="caution">
    <text evidence="1">The sequence shown here is derived from an EMBL/GenBank/DDBJ whole genome shotgun (WGS) entry which is preliminary data.</text>
</comment>
<proteinExistence type="predicted"/>
<dbReference type="Proteomes" id="UP000288216">
    <property type="component" value="Unassembled WGS sequence"/>
</dbReference>
<sequence length="69" mass="7730">MNAGHRHALLRGEFTNIPVDRSNVVRVFISSTFADMSMERDALLDKAFPDVQAFCQKLGLVFEVSETIS</sequence>
<gene>
    <name evidence="1" type="ORF">scyTo_0023309</name>
</gene>
<name>A0A401Q8Q3_SCYTO</name>
<evidence type="ECO:0000313" key="1">
    <source>
        <dbReference type="EMBL" id="GCB81762.1"/>
    </source>
</evidence>
<keyword evidence="2" id="KW-1185">Reference proteome</keyword>
<accession>A0A401Q8Q3</accession>
<dbReference type="AlphaFoldDB" id="A0A401Q8Q3"/>
<organism evidence="1 2">
    <name type="scientific">Scyliorhinus torazame</name>
    <name type="common">Cloudy catshark</name>
    <name type="synonym">Catulus torazame</name>
    <dbReference type="NCBI Taxonomy" id="75743"/>
    <lineage>
        <taxon>Eukaryota</taxon>
        <taxon>Metazoa</taxon>
        <taxon>Chordata</taxon>
        <taxon>Craniata</taxon>
        <taxon>Vertebrata</taxon>
        <taxon>Chondrichthyes</taxon>
        <taxon>Elasmobranchii</taxon>
        <taxon>Galeomorphii</taxon>
        <taxon>Galeoidea</taxon>
        <taxon>Carcharhiniformes</taxon>
        <taxon>Scyliorhinidae</taxon>
        <taxon>Scyliorhinus</taxon>
    </lineage>
</organism>
<dbReference type="OrthoDB" id="2325716at2759"/>
<evidence type="ECO:0000313" key="2">
    <source>
        <dbReference type="Proteomes" id="UP000288216"/>
    </source>
</evidence>
<dbReference type="STRING" id="75743.A0A401Q8Q3"/>
<protein>
    <submittedName>
        <fullName evidence="1">Uncharacterized protein</fullName>
    </submittedName>
</protein>
<reference evidence="1 2" key="1">
    <citation type="journal article" date="2018" name="Nat. Ecol. Evol.">
        <title>Shark genomes provide insights into elasmobranch evolution and the origin of vertebrates.</title>
        <authorList>
            <person name="Hara Y"/>
            <person name="Yamaguchi K"/>
            <person name="Onimaru K"/>
            <person name="Kadota M"/>
            <person name="Koyanagi M"/>
            <person name="Keeley SD"/>
            <person name="Tatsumi K"/>
            <person name="Tanaka K"/>
            <person name="Motone F"/>
            <person name="Kageyama Y"/>
            <person name="Nozu R"/>
            <person name="Adachi N"/>
            <person name="Nishimura O"/>
            <person name="Nakagawa R"/>
            <person name="Tanegashima C"/>
            <person name="Kiyatake I"/>
            <person name="Matsumoto R"/>
            <person name="Murakumo K"/>
            <person name="Nishida K"/>
            <person name="Terakita A"/>
            <person name="Kuratani S"/>
            <person name="Sato K"/>
            <person name="Hyodo S Kuraku.S."/>
        </authorList>
    </citation>
    <scope>NUCLEOTIDE SEQUENCE [LARGE SCALE GENOMIC DNA]</scope>
</reference>